<evidence type="ECO:0000256" key="1">
    <source>
        <dbReference type="ARBA" id="ARBA00022434"/>
    </source>
</evidence>
<evidence type="ECO:0000256" key="4">
    <source>
        <dbReference type="ARBA" id="ARBA00033738"/>
    </source>
</evidence>
<keyword evidence="1" id="KW-0409">Iron storage</keyword>
<evidence type="ECO:0000313" key="7">
    <source>
        <dbReference type="EMBL" id="QTX32074.1"/>
    </source>
</evidence>
<sequence length="117" mass="13219">MYHEPVAELTSEARDIVRALNSLKEEIEAVDWYHQRLTASQDEAIKAILKHNRDEEIEHAAMVLEWLRRTMPEVDEALRTYLFTEAPITEIEESATGDEAPASSAGTRSLGIGRLGR</sequence>
<dbReference type="Gene3D" id="6.10.140.1960">
    <property type="match status" value="1"/>
</dbReference>
<dbReference type="InterPro" id="IPR054581">
    <property type="entry name" value="EncFtn-like"/>
</dbReference>
<keyword evidence="5" id="KW-1284">Encapsulin nanocompartment</keyword>
<comment type="subcellular location">
    <subcellularLocation>
        <location evidence="4">Encapsulin nanocompartment</location>
    </subcellularLocation>
</comment>
<keyword evidence="3" id="KW-0408">Iron</keyword>
<evidence type="ECO:0000256" key="6">
    <source>
        <dbReference type="SAM" id="MobiDB-lite"/>
    </source>
</evidence>
<dbReference type="Pfam" id="PF22277">
    <property type="entry name" value="EncFtn-like"/>
    <property type="match status" value="1"/>
</dbReference>
<dbReference type="RefSeq" id="WP_274373282.1">
    <property type="nucleotide sequence ID" value="NZ_CP072943.1"/>
</dbReference>
<evidence type="ECO:0000256" key="3">
    <source>
        <dbReference type="ARBA" id="ARBA00023004"/>
    </source>
</evidence>
<keyword evidence="8" id="KW-1185">Reference proteome</keyword>
<evidence type="ECO:0000256" key="5">
    <source>
        <dbReference type="ARBA" id="ARBA00033787"/>
    </source>
</evidence>
<dbReference type="InterPro" id="IPR030907">
    <property type="entry name" value="Ferrit_encaps"/>
</dbReference>
<evidence type="ECO:0000313" key="8">
    <source>
        <dbReference type="Proteomes" id="UP000671879"/>
    </source>
</evidence>
<dbReference type="InterPro" id="IPR009078">
    <property type="entry name" value="Ferritin-like_SF"/>
</dbReference>
<feature type="region of interest" description="Disordered" evidence="6">
    <location>
        <begin position="91"/>
        <end position="117"/>
    </location>
</feature>
<dbReference type="Proteomes" id="UP000671879">
    <property type="component" value="Chromosome"/>
</dbReference>
<gene>
    <name evidence="7" type="ORF">KAR29_12285</name>
</gene>
<protein>
    <submittedName>
        <fullName evidence="7">Ferritin</fullName>
    </submittedName>
</protein>
<evidence type="ECO:0000256" key="2">
    <source>
        <dbReference type="ARBA" id="ARBA00022723"/>
    </source>
</evidence>
<reference evidence="8" key="1">
    <citation type="submission" date="2021-04" db="EMBL/GenBank/DDBJ databases">
        <title>A novel Synergistetes isolate from a pyrite-forming mixed culture.</title>
        <authorList>
            <person name="Bunk B."/>
            <person name="Sproer C."/>
            <person name="Spring S."/>
            <person name="Pester M."/>
        </authorList>
    </citation>
    <scope>NUCLEOTIDE SEQUENCE [LARGE SCALE GENOMIC DNA]</scope>
    <source>
        <strain evidence="8">J.5.4.2-T.3.5.2</strain>
    </source>
</reference>
<dbReference type="GO" id="GO:0006879">
    <property type="term" value="P:intracellular iron ion homeostasis"/>
    <property type="evidence" value="ECO:0007669"/>
    <property type="project" value="UniProtKB-KW"/>
</dbReference>
<dbReference type="SUPFAM" id="SSF47240">
    <property type="entry name" value="Ferritin-like"/>
    <property type="match status" value="1"/>
</dbReference>
<accession>A0A9Q7AF30</accession>
<proteinExistence type="predicted"/>
<dbReference type="NCBIfam" id="TIGR04535">
    <property type="entry name" value="ferrit_encaps"/>
    <property type="match status" value="1"/>
</dbReference>
<name>A0A9Q7AF30_9BACT</name>
<dbReference type="AlphaFoldDB" id="A0A9Q7AF30"/>
<dbReference type="GO" id="GO:0004322">
    <property type="term" value="F:ferroxidase activity"/>
    <property type="evidence" value="ECO:0007669"/>
    <property type="project" value="InterPro"/>
</dbReference>
<organism evidence="7 8">
    <name type="scientific">Aminithiophilus ramosus</name>
    <dbReference type="NCBI Taxonomy" id="3029084"/>
    <lineage>
        <taxon>Bacteria</taxon>
        <taxon>Thermotogati</taxon>
        <taxon>Synergistota</taxon>
        <taxon>Synergistia</taxon>
        <taxon>Synergistales</taxon>
        <taxon>Aminithiophilaceae</taxon>
        <taxon>Aminithiophilus</taxon>
    </lineage>
</organism>
<dbReference type="GO" id="GO:0140737">
    <property type="term" value="C:encapsulin nanocompartment"/>
    <property type="evidence" value="ECO:0007669"/>
    <property type="project" value="UniProtKB-SubCell"/>
</dbReference>
<dbReference type="EMBL" id="CP072943">
    <property type="protein sequence ID" value="QTX32074.1"/>
    <property type="molecule type" value="Genomic_DNA"/>
</dbReference>
<keyword evidence="2" id="KW-0479">Metal-binding</keyword>
<dbReference type="KEGG" id="aram:KAR29_12285"/>
<dbReference type="GO" id="GO:0046872">
    <property type="term" value="F:metal ion binding"/>
    <property type="evidence" value="ECO:0007669"/>
    <property type="project" value="UniProtKB-KW"/>
</dbReference>